<name>A0A948RTN3_UNCEI</name>
<dbReference type="Proteomes" id="UP000777784">
    <property type="component" value="Unassembled WGS sequence"/>
</dbReference>
<gene>
    <name evidence="1" type="ORF">KJ970_01205</name>
</gene>
<organism evidence="1 2">
    <name type="scientific">Eiseniibacteriota bacterium</name>
    <dbReference type="NCBI Taxonomy" id="2212470"/>
    <lineage>
        <taxon>Bacteria</taxon>
        <taxon>Candidatus Eiseniibacteriota</taxon>
    </lineage>
</organism>
<reference evidence="1" key="1">
    <citation type="submission" date="2021-05" db="EMBL/GenBank/DDBJ databases">
        <title>Energy efficiency and biological interactions define the core microbiome of deep oligotrophic groundwater.</title>
        <authorList>
            <person name="Mehrshad M."/>
            <person name="Lopez-Fernandez M."/>
            <person name="Bell E."/>
            <person name="Bernier-Latmani R."/>
            <person name="Bertilsson S."/>
            <person name="Dopson M."/>
        </authorList>
    </citation>
    <scope>NUCLEOTIDE SEQUENCE</scope>
    <source>
        <strain evidence="1">Modern_marine.mb.64</strain>
    </source>
</reference>
<sequence>MGRAASAEEYDLDVRCLFYDATNFFTFIDTFNSRSTLAQCGKSKEGRSSLRILGLALLVTGDFEVPLFHYLYPGNHNDPTSFRSVVLELVDRYRLLARAFTILVTYNEKLFQAQIRTIDREVAKRQQKLRQYQHSHEKWLRGKRRGRRPTVASVEKKVSAILRGQHMKDLFVVTVTKAESATPTLRYCFDRTAYKRLQRRRLGKTLLFTDNDHWSDADIVTAYRGQHHVENAFRQMKDMHYVSFRPAHHWTDQKLQVHAFTCVLALMLCALLRCELSRKNIHLSVKRMLETLETIQEIQVLFSSGRGRPRTQPTHSKLDPLAQKIFNALHLGRYLPT</sequence>
<dbReference type="PANTHER" id="PTHR34614">
    <property type="match status" value="1"/>
</dbReference>
<accession>A0A948RTN3</accession>
<dbReference type="EMBL" id="JAHJDP010000010">
    <property type="protein sequence ID" value="MBU2689519.1"/>
    <property type="molecule type" value="Genomic_DNA"/>
</dbReference>
<evidence type="ECO:0000313" key="2">
    <source>
        <dbReference type="Proteomes" id="UP000777784"/>
    </source>
</evidence>
<evidence type="ECO:0008006" key="3">
    <source>
        <dbReference type="Google" id="ProtNLM"/>
    </source>
</evidence>
<proteinExistence type="predicted"/>
<dbReference type="PANTHER" id="PTHR34614:SF2">
    <property type="entry name" value="TRANSPOSASE IS4-LIKE DOMAIN-CONTAINING PROTEIN"/>
    <property type="match status" value="1"/>
</dbReference>
<evidence type="ECO:0000313" key="1">
    <source>
        <dbReference type="EMBL" id="MBU2689519.1"/>
    </source>
</evidence>
<protein>
    <recommendedName>
        <fullName evidence="3">IS1634 family transposase</fullName>
    </recommendedName>
</protein>
<dbReference type="AlphaFoldDB" id="A0A948RTN3"/>
<comment type="caution">
    <text evidence="1">The sequence shown here is derived from an EMBL/GenBank/DDBJ whole genome shotgun (WGS) entry which is preliminary data.</text>
</comment>